<sequence length="55" mass="5923">MQVAFTINAFKFSPFHSAPSNMGYSLLPSGDTAIPSNPLSAPLENSVYHPERLAT</sequence>
<evidence type="ECO:0000256" key="1">
    <source>
        <dbReference type="SAM" id="MobiDB-lite"/>
    </source>
</evidence>
<accession>F4N862</accession>
<dbReference type="EMBL" id="FR718792">
    <property type="protein sequence ID" value="CBX74270.1"/>
    <property type="molecule type" value="Genomic_DNA"/>
</dbReference>
<name>F4N862_YEREN</name>
<gene>
    <name evidence="2" type="ORF">YEW_KQ45430</name>
</gene>
<evidence type="ECO:0000313" key="2">
    <source>
        <dbReference type="EMBL" id="CBX74270.1"/>
    </source>
</evidence>
<dbReference type="AlphaFoldDB" id="F4N862"/>
<protein>
    <submittedName>
        <fullName evidence="2">Uncharacterized protein</fullName>
    </submittedName>
</protein>
<proteinExistence type="predicted"/>
<feature type="region of interest" description="Disordered" evidence="1">
    <location>
        <begin position="35"/>
        <end position="55"/>
    </location>
</feature>
<reference evidence="2" key="1">
    <citation type="journal article" date="2011" name="BMC Genomics">
        <title>Shotgun sequencing of Yersinia enterocolitica strain W22703 (biotype 2, serotype O:9): genomic evidence for oscillation between invertebrates and mammals.</title>
        <authorList>
            <person name="Fuchs T.M."/>
            <person name="Brandt K."/>
            <person name="Starke M."/>
            <person name="Rattei T."/>
        </authorList>
    </citation>
    <scope>NUCLEOTIDE SEQUENCE</scope>
</reference>
<organism evidence="2">
    <name type="scientific">Yersinia enterocolitica W22703</name>
    <dbReference type="NCBI Taxonomy" id="913028"/>
    <lineage>
        <taxon>Bacteria</taxon>
        <taxon>Pseudomonadati</taxon>
        <taxon>Pseudomonadota</taxon>
        <taxon>Gammaproteobacteria</taxon>
        <taxon>Enterobacterales</taxon>
        <taxon>Yersiniaceae</taxon>
        <taxon>Yersinia</taxon>
    </lineage>
</organism>